<dbReference type="AlphaFoldDB" id="A0A486VKH5"/>
<proteinExistence type="predicted"/>
<dbReference type="RefSeq" id="WP_125027285.1">
    <property type="nucleotide sequence ID" value="NZ_CAAHAC010000019.1"/>
</dbReference>
<dbReference type="EMBL" id="CAAHDF010000015">
    <property type="protein sequence ID" value="VGM51300.1"/>
    <property type="molecule type" value="Genomic_DNA"/>
</dbReference>
<reference evidence="1" key="1">
    <citation type="submission" date="2019-03" db="EMBL/GenBank/DDBJ databases">
        <authorList>
            <consortium name="Pathogen Informatics"/>
        </authorList>
    </citation>
    <scope>NUCLEOTIDE SEQUENCE</scope>
    <source>
        <strain evidence="1">5012STDY7626359</strain>
    </source>
</reference>
<protein>
    <recommendedName>
        <fullName evidence="2">HNH endonuclease</fullName>
    </recommendedName>
</protein>
<accession>A0A486VKH5</accession>
<organism evidence="1">
    <name type="scientific">Klebsiella pneumoniae</name>
    <dbReference type="NCBI Taxonomy" id="573"/>
    <lineage>
        <taxon>Bacteria</taxon>
        <taxon>Pseudomonadati</taxon>
        <taxon>Pseudomonadota</taxon>
        <taxon>Gammaproteobacteria</taxon>
        <taxon>Enterobacterales</taxon>
        <taxon>Enterobacteriaceae</taxon>
        <taxon>Klebsiella/Raoultella group</taxon>
        <taxon>Klebsiella</taxon>
        <taxon>Klebsiella pneumoniae complex</taxon>
    </lineage>
</organism>
<name>A0A486VKH5_KLEPN</name>
<sequence>MVKEVTQYIGEEKCELCKKTAILKNSHLMPKSLYKIITRTFSPYDSAPVWASNSQKSIYFSNAQITKKLLCGICEDRFNKHGEKYVIEKCLKNEYTFELKKMLDSSIPSIHVNGSSYFSPNDIHKLNSEKFMYFVASIVWRVATTNWSNDDIANLNGSLPDEYNESLRNYLLKKTEFPKNIYITVCIDSDTDPVPIMSLPSGDIINNMHVSFFIPGIKFNIFFGEKADQTLSAILNKLDINLIYMYRSFRSSYEYKQMKNLLGSELTPKGKLAKQ</sequence>
<evidence type="ECO:0008006" key="2">
    <source>
        <dbReference type="Google" id="ProtNLM"/>
    </source>
</evidence>
<gene>
    <name evidence="1" type="ORF">SAMEA4873560_04741</name>
</gene>
<evidence type="ECO:0000313" key="1">
    <source>
        <dbReference type="EMBL" id="VGM51300.1"/>
    </source>
</evidence>